<evidence type="ECO:0000313" key="2">
    <source>
        <dbReference type="Proteomes" id="UP000031449"/>
    </source>
</evidence>
<protein>
    <submittedName>
        <fullName evidence="1">Uncharacterized protein</fullName>
    </submittedName>
</protein>
<dbReference type="KEGG" id="jeo:JMA_40040"/>
<name>A0A0B5AXC7_9BACL</name>
<gene>
    <name evidence="1" type="ORF">JMA_40040</name>
</gene>
<geneLocation type="plasmid" evidence="2"/>
<keyword evidence="2" id="KW-1185">Reference proteome</keyword>
<reference evidence="1 2" key="1">
    <citation type="submission" date="2014-08" db="EMBL/GenBank/DDBJ databases">
        <title>Complete genome of a marine bacteria Jeotgalibacillus malaysiensis.</title>
        <authorList>
            <person name="Yaakop A.S."/>
            <person name="Chan K.-G."/>
            <person name="Goh K.M."/>
        </authorList>
    </citation>
    <scope>NUCLEOTIDE SEQUENCE [LARGE SCALE GENOMIC DNA]</scope>
    <source>
        <strain evidence="1 2">D5</strain>
        <plasmid evidence="2">Plasmid</plasmid>
    </source>
</reference>
<keyword evidence="1" id="KW-0614">Plasmid</keyword>
<sequence>MKKLWSWIKHKHDYVQVGFREAEDAHERYSIRKYECQSCKKVKWIDGRLDDYYKRK</sequence>
<evidence type="ECO:0000313" key="1">
    <source>
        <dbReference type="EMBL" id="AJD93322.1"/>
    </source>
</evidence>
<organism evidence="1 2">
    <name type="scientific">Jeotgalibacillus malaysiensis</name>
    <dbReference type="NCBI Taxonomy" id="1508404"/>
    <lineage>
        <taxon>Bacteria</taxon>
        <taxon>Bacillati</taxon>
        <taxon>Bacillota</taxon>
        <taxon>Bacilli</taxon>
        <taxon>Bacillales</taxon>
        <taxon>Caryophanaceae</taxon>
        <taxon>Jeotgalibacillus</taxon>
    </lineage>
</organism>
<dbReference type="EMBL" id="CP009417">
    <property type="protein sequence ID" value="AJD93322.1"/>
    <property type="molecule type" value="Genomic_DNA"/>
</dbReference>
<dbReference type="Proteomes" id="UP000031449">
    <property type="component" value="Plasmid unnamed"/>
</dbReference>
<dbReference type="BioCyc" id="JESP1508404:G14D9-13288-MONOMER"/>
<dbReference type="AlphaFoldDB" id="A0A0B5AXC7"/>
<dbReference type="HOGENOM" id="CLU_3008233_0_0_9"/>
<proteinExistence type="predicted"/>
<accession>A0A0B5AXC7</accession>